<evidence type="ECO:0000256" key="3">
    <source>
        <dbReference type="SAM" id="Phobius"/>
    </source>
</evidence>
<evidence type="ECO:0000256" key="2">
    <source>
        <dbReference type="SAM" id="MobiDB-lite"/>
    </source>
</evidence>
<comment type="caution">
    <text evidence="4">The sequence shown here is derived from an EMBL/GenBank/DDBJ whole genome shotgun (WGS) entry which is preliminary data.</text>
</comment>
<keyword evidence="3" id="KW-0472">Membrane</keyword>
<dbReference type="Gene3D" id="1.10.287.1490">
    <property type="match status" value="1"/>
</dbReference>
<accession>A0ABV9H8Y9</accession>
<keyword evidence="3" id="KW-1133">Transmembrane helix</keyword>
<protein>
    <recommendedName>
        <fullName evidence="6">Chromosome partition protein Smc</fullName>
    </recommendedName>
</protein>
<organism evidence="4 5">
    <name type="scientific">Daeguia caeni</name>
    <dbReference type="NCBI Taxonomy" id="439612"/>
    <lineage>
        <taxon>Bacteria</taxon>
        <taxon>Pseudomonadati</taxon>
        <taxon>Pseudomonadota</taxon>
        <taxon>Alphaproteobacteria</taxon>
        <taxon>Hyphomicrobiales</taxon>
        <taxon>Brucellaceae</taxon>
        <taxon>Daeguia</taxon>
    </lineage>
</organism>
<keyword evidence="1" id="KW-0175">Coiled coil</keyword>
<evidence type="ECO:0000256" key="1">
    <source>
        <dbReference type="SAM" id="Coils"/>
    </source>
</evidence>
<feature type="transmembrane region" description="Helical" evidence="3">
    <location>
        <begin position="6"/>
        <end position="27"/>
    </location>
</feature>
<reference evidence="5" key="1">
    <citation type="journal article" date="2019" name="Int. J. Syst. Evol. Microbiol.">
        <title>The Global Catalogue of Microorganisms (GCM) 10K type strain sequencing project: providing services to taxonomists for standard genome sequencing and annotation.</title>
        <authorList>
            <consortium name="The Broad Institute Genomics Platform"/>
            <consortium name="The Broad Institute Genome Sequencing Center for Infectious Disease"/>
            <person name="Wu L."/>
            <person name="Ma J."/>
        </authorList>
    </citation>
    <scope>NUCLEOTIDE SEQUENCE [LARGE SCALE GENOMIC DNA]</scope>
    <source>
        <strain evidence="5">CGMCC 1.15731</strain>
    </source>
</reference>
<name>A0ABV9H8Y9_9HYPH</name>
<sequence>MIQSALFFLLGVLVTVFFVVLLGPTVWRRAMTLAKRQIQVGLPMTLAEIRADRDGLRAEYAVTIARLEQKIQQLIASRAEQAVVIGRQYEALKQIPVVEAERDKSCNERDQMQQQRDAMEVERNAALEQSAILQADVERLRAHVHALEQLAETLRDEISGYETSQTKLNREIADMHRERKDATNRYNELSTQLTRAQTELKNEKRRNDELEEKLERLIAQLSDAEEKLERQVRRTGSSDAVRAEQNAVLREAMADLAARMVAATAAQEGPDSPIGQILATDKNSEKASGRGLKSLASRIRGYQKT</sequence>
<keyword evidence="3" id="KW-0812">Transmembrane</keyword>
<dbReference type="EMBL" id="JBHSEL010000103">
    <property type="protein sequence ID" value="MFC4625615.1"/>
    <property type="molecule type" value="Genomic_DNA"/>
</dbReference>
<dbReference type="RefSeq" id="WP_374834248.1">
    <property type="nucleotide sequence ID" value="NZ_JBHEEZ010000044.1"/>
</dbReference>
<evidence type="ECO:0000313" key="5">
    <source>
        <dbReference type="Proteomes" id="UP001596042"/>
    </source>
</evidence>
<gene>
    <name evidence="4" type="ORF">ACFO1V_10370</name>
</gene>
<evidence type="ECO:0000313" key="4">
    <source>
        <dbReference type="EMBL" id="MFC4625615.1"/>
    </source>
</evidence>
<keyword evidence="5" id="KW-1185">Reference proteome</keyword>
<dbReference type="Proteomes" id="UP001596042">
    <property type="component" value="Unassembled WGS sequence"/>
</dbReference>
<proteinExistence type="predicted"/>
<evidence type="ECO:0008006" key="6">
    <source>
        <dbReference type="Google" id="ProtNLM"/>
    </source>
</evidence>
<feature type="region of interest" description="Disordered" evidence="2">
    <location>
        <begin position="266"/>
        <end position="305"/>
    </location>
</feature>
<feature type="coiled-coil region" evidence="1">
    <location>
        <begin position="102"/>
        <end position="234"/>
    </location>
</feature>